<gene>
    <name evidence="5" type="primary">acyII</name>
    <name evidence="5" type="ORF">Hgul01_03569</name>
</gene>
<keyword evidence="4" id="KW-0812">Transmembrane</keyword>
<dbReference type="Pfam" id="PF01804">
    <property type="entry name" value="Penicil_amidase"/>
    <property type="match status" value="1"/>
</dbReference>
<dbReference type="InterPro" id="IPR002692">
    <property type="entry name" value="S45"/>
</dbReference>
<dbReference type="Gene3D" id="1.10.1400.10">
    <property type="match status" value="1"/>
</dbReference>
<keyword evidence="4" id="KW-0472">Membrane</keyword>
<sequence length="821" mass="89687">MATPAKRSLRDRPPLQRWFILFLRFLLIIVLLLVLASGGGYLYLRRSLPTTAGTLTLAGLAAPVDVLRDQYGVPHIYAQSESDALMALGYVHAQDRLWQMEFQRRIARGTLSEALGETTVETDRFLRTLGVYRAAESAYAALDPAAKTIVDAYVSGINAFLAEHSGGQLSPEFTLVGVEPEPWVGADVLGWAKMMSWDLGGNYSTELLTMELVAKLGSEKTSDLVPHYPSDGPLIVPTPSGGSQASQLLALSRRVEQGLGIGGGNIAGVGSNNWVIGPSKSATGKPLLADDPHLSFRTPSIWYMAEVQGGDLHSVGATIPGLPGVIVGHNQRIAWGVTNTGPDVQDLYRETLDPTGTQAMFKGSYEPLTIISDTIRVKDKGNLPLTIRVSRHGPLISDALNANNADDPDAPQREALAFRWTALDQTDSTINAYLAINKAQNWQEFQAGLASYVAPVQNFVFADVDGNIGYIAPGHIPIRTNGDGTMPADGASGDYEWTGFIPFEQLPQSYNPPQGYIATANNKVVSDSYPYFLSHEWATPFRAQRITKLIEAKPTLTMDDMAAIQADVHSTYAEELLPVLLNLVQPTSDQQRQAIAMLQNWNYSTAGDQPAASIFEAWTYYLTVPMVGDELGERLLETYGQRRQLIDLAIPAMLQDPNNPWCDDVTTASSTENCNAIVTQALDVALKDLSFRMQDKPMEQWRWGTIHLALFPHNPLDAIGPLRGFFSKAIESAGDGSTVNVGHVADGEPFDQDRGPIYRHIVDLGDFANSRMINAPGQAGHLLSPHYDDLLERWQKVEYIPMTYGRAAVSAGEVEMLQLQP</sequence>
<dbReference type="Proteomes" id="UP001428290">
    <property type="component" value="Unassembled WGS sequence"/>
</dbReference>
<dbReference type="PANTHER" id="PTHR34218:SF4">
    <property type="entry name" value="ACYL-HOMOSERINE LACTONE ACYLASE QUIP"/>
    <property type="match status" value="1"/>
</dbReference>
<name>A0ABP9X2X5_9CHLR</name>
<keyword evidence="4" id="KW-1133">Transmembrane helix</keyword>
<evidence type="ECO:0000256" key="2">
    <source>
        <dbReference type="ARBA" id="ARBA00022801"/>
    </source>
</evidence>
<accession>A0ABP9X2X5</accession>
<dbReference type="Gene3D" id="1.10.439.10">
    <property type="entry name" value="Penicillin Amidohydrolase, domain 1"/>
    <property type="match status" value="1"/>
</dbReference>
<keyword evidence="6" id="KW-1185">Reference proteome</keyword>
<dbReference type="InterPro" id="IPR023343">
    <property type="entry name" value="Penicillin_amidase_dom1"/>
</dbReference>
<evidence type="ECO:0000256" key="4">
    <source>
        <dbReference type="SAM" id="Phobius"/>
    </source>
</evidence>
<dbReference type="EMBL" id="BAABRU010000013">
    <property type="protein sequence ID" value="GAA5529755.1"/>
    <property type="molecule type" value="Genomic_DNA"/>
</dbReference>
<dbReference type="InterPro" id="IPR014395">
    <property type="entry name" value="Pen/GL7ACA/AHL_acylase"/>
</dbReference>
<proteinExistence type="inferred from homology"/>
<dbReference type="PIRSF" id="PIRSF001227">
    <property type="entry name" value="Pen_acylase"/>
    <property type="match status" value="1"/>
</dbReference>
<evidence type="ECO:0000256" key="1">
    <source>
        <dbReference type="ARBA" id="ARBA00006586"/>
    </source>
</evidence>
<dbReference type="Gene3D" id="3.60.20.10">
    <property type="entry name" value="Glutamine Phosphoribosylpyrophosphate, subunit 1, domain 1"/>
    <property type="match status" value="1"/>
</dbReference>
<dbReference type="RefSeq" id="WP_345723352.1">
    <property type="nucleotide sequence ID" value="NZ_BAABRU010000013.1"/>
</dbReference>
<dbReference type="Gene3D" id="2.30.120.10">
    <property type="match status" value="1"/>
</dbReference>
<dbReference type="CDD" id="cd03747">
    <property type="entry name" value="Ntn_PGA_like"/>
    <property type="match status" value="1"/>
</dbReference>
<reference evidence="5 6" key="1">
    <citation type="submission" date="2024-02" db="EMBL/GenBank/DDBJ databases">
        <title>Herpetosiphon gulosus NBRC 112829.</title>
        <authorList>
            <person name="Ichikawa N."/>
            <person name="Katano-Makiyama Y."/>
            <person name="Hidaka K."/>
        </authorList>
    </citation>
    <scope>NUCLEOTIDE SEQUENCE [LARGE SCALE GENOMIC DNA]</scope>
    <source>
        <strain evidence="5 6">NBRC 112829</strain>
    </source>
</reference>
<dbReference type="InterPro" id="IPR029055">
    <property type="entry name" value="Ntn_hydrolases_N"/>
</dbReference>
<dbReference type="SUPFAM" id="SSF56235">
    <property type="entry name" value="N-terminal nucleophile aminohydrolases (Ntn hydrolases)"/>
    <property type="match status" value="1"/>
</dbReference>
<comment type="caution">
    <text evidence="5">The sequence shown here is derived from an EMBL/GenBank/DDBJ whole genome shotgun (WGS) entry which is preliminary data.</text>
</comment>
<comment type="similarity">
    <text evidence="1">Belongs to the peptidase S45 family.</text>
</comment>
<keyword evidence="3" id="KW-0865">Zymogen</keyword>
<protein>
    <submittedName>
        <fullName evidence="5">Penicillin acylase 2 proenzyme</fullName>
    </submittedName>
</protein>
<feature type="transmembrane region" description="Helical" evidence="4">
    <location>
        <begin position="21"/>
        <end position="44"/>
    </location>
</feature>
<dbReference type="InterPro" id="IPR043147">
    <property type="entry name" value="Penicillin_amidase_A-knob"/>
</dbReference>
<keyword evidence="2" id="KW-0378">Hydrolase</keyword>
<evidence type="ECO:0000256" key="3">
    <source>
        <dbReference type="ARBA" id="ARBA00023145"/>
    </source>
</evidence>
<dbReference type="InterPro" id="IPR043146">
    <property type="entry name" value="Penicillin_amidase_N_B-knob"/>
</dbReference>
<organism evidence="5 6">
    <name type="scientific">Herpetosiphon gulosus</name>
    <dbReference type="NCBI Taxonomy" id="1973496"/>
    <lineage>
        <taxon>Bacteria</taxon>
        <taxon>Bacillati</taxon>
        <taxon>Chloroflexota</taxon>
        <taxon>Chloroflexia</taxon>
        <taxon>Herpetosiphonales</taxon>
        <taxon>Herpetosiphonaceae</taxon>
        <taxon>Herpetosiphon</taxon>
    </lineage>
</organism>
<evidence type="ECO:0000313" key="6">
    <source>
        <dbReference type="Proteomes" id="UP001428290"/>
    </source>
</evidence>
<dbReference type="PANTHER" id="PTHR34218">
    <property type="entry name" value="PEPTIDASE S45 PENICILLIN AMIDASE"/>
    <property type="match status" value="1"/>
</dbReference>
<evidence type="ECO:0000313" key="5">
    <source>
        <dbReference type="EMBL" id="GAA5529755.1"/>
    </source>
</evidence>